<dbReference type="InterPro" id="IPR008914">
    <property type="entry name" value="PEBP"/>
</dbReference>
<dbReference type="Gene3D" id="3.90.280.10">
    <property type="entry name" value="PEBP-like"/>
    <property type="match status" value="1"/>
</dbReference>
<dbReference type="SUPFAM" id="SSF49777">
    <property type="entry name" value="PEBP-like"/>
    <property type="match status" value="1"/>
</dbReference>
<dbReference type="InterPro" id="IPR005247">
    <property type="entry name" value="YbhB_YbcL/LppC-like"/>
</dbReference>
<accession>A0AA37SM35</accession>
<proteinExistence type="predicted"/>
<sequence>MKNFTLSSNDLQSQMTKKHVFDEFGAGGENLSPHLKWENAPEGTKSFLVICYDPDAPTVSGWWHWCIANIPASITEFESGIEEYPENAVQGLNDYNKLGYDGACPPPGDPAHAYHFTVYALDTEELDIEDGTQPAMIMFMANAHILAKSTITSYYGR</sequence>
<dbReference type="AlphaFoldDB" id="A0AA37SM35"/>
<dbReference type="Pfam" id="PF01161">
    <property type="entry name" value="PBP"/>
    <property type="match status" value="1"/>
</dbReference>
<dbReference type="InterPro" id="IPR036610">
    <property type="entry name" value="PEBP-like_sf"/>
</dbReference>
<organism evidence="1 2">
    <name type="scientific">Portibacter lacus</name>
    <dbReference type="NCBI Taxonomy" id="1099794"/>
    <lineage>
        <taxon>Bacteria</taxon>
        <taxon>Pseudomonadati</taxon>
        <taxon>Bacteroidota</taxon>
        <taxon>Saprospiria</taxon>
        <taxon>Saprospirales</taxon>
        <taxon>Haliscomenobacteraceae</taxon>
        <taxon>Portibacter</taxon>
    </lineage>
</organism>
<dbReference type="Proteomes" id="UP001156666">
    <property type="component" value="Unassembled WGS sequence"/>
</dbReference>
<keyword evidence="2" id="KW-1185">Reference proteome</keyword>
<protein>
    <submittedName>
        <fullName evidence="1">Kinase inhibitor</fullName>
    </submittedName>
</protein>
<dbReference type="PANTHER" id="PTHR30289">
    <property type="entry name" value="UNCHARACTERIZED PROTEIN YBCL-RELATED"/>
    <property type="match status" value="1"/>
</dbReference>
<comment type="caution">
    <text evidence="1">The sequence shown here is derived from an EMBL/GenBank/DDBJ whole genome shotgun (WGS) entry which is preliminary data.</text>
</comment>
<reference evidence="1" key="1">
    <citation type="journal article" date="2014" name="Int. J. Syst. Evol. Microbiol.">
        <title>Complete genome sequence of Corynebacterium casei LMG S-19264T (=DSM 44701T), isolated from a smear-ripened cheese.</title>
        <authorList>
            <consortium name="US DOE Joint Genome Institute (JGI-PGF)"/>
            <person name="Walter F."/>
            <person name="Albersmeier A."/>
            <person name="Kalinowski J."/>
            <person name="Ruckert C."/>
        </authorList>
    </citation>
    <scope>NUCLEOTIDE SEQUENCE</scope>
    <source>
        <strain evidence="1">NBRC 108769</strain>
    </source>
</reference>
<dbReference type="PANTHER" id="PTHR30289:SF1">
    <property type="entry name" value="PEBP (PHOSPHATIDYLETHANOLAMINE-BINDING PROTEIN) FAMILY PROTEIN"/>
    <property type="match status" value="1"/>
</dbReference>
<evidence type="ECO:0000313" key="2">
    <source>
        <dbReference type="Proteomes" id="UP001156666"/>
    </source>
</evidence>
<dbReference type="NCBIfam" id="TIGR00481">
    <property type="entry name" value="YbhB/YbcL family Raf kinase inhibitor-like protein"/>
    <property type="match status" value="1"/>
</dbReference>
<gene>
    <name evidence="1" type="primary">ybhB</name>
    <name evidence="1" type="ORF">GCM10007940_15810</name>
</gene>
<dbReference type="RefSeq" id="WP_235290855.1">
    <property type="nucleotide sequence ID" value="NZ_BSOH01000007.1"/>
</dbReference>
<evidence type="ECO:0000313" key="1">
    <source>
        <dbReference type="EMBL" id="GLR16966.1"/>
    </source>
</evidence>
<dbReference type="CDD" id="cd00865">
    <property type="entry name" value="PEBP_bact_arch"/>
    <property type="match status" value="1"/>
</dbReference>
<dbReference type="EMBL" id="BSOH01000007">
    <property type="protein sequence ID" value="GLR16966.1"/>
    <property type="molecule type" value="Genomic_DNA"/>
</dbReference>
<name>A0AA37SM35_9BACT</name>
<reference evidence="1" key="2">
    <citation type="submission" date="2023-01" db="EMBL/GenBank/DDBJ databases">
        <title>Draft genome sequence of Portibacter lacus strain NBRC 108769.</title>
        <authorList>
            <person name="Sun Q."/>
            <person name="Mori K."/>
        </authorList>
    </citation>
    <scope>NUCLEOTIDE SEQUENCE</scope>
    <source>
        <strain evidence="1">NBRC 108769</strain>
    </source>
</reference>